<feature type="compositionally biased region" description="Basic and acidic residues" evidence="1">
    <location>
        <begin position="768"/>
        <end position="785"/>
    </location>
</feature>
<evidence type="ECO:0000313" key="3">
    <source>
        <dbReference type="EMBL" id="KAF2788049.1"/>
    </source>
</evidence>
<gene>
    <name evidence="3" type="ORF">K505DRAFT_353461</name>
</gene>
<dbReference type="InterPro" id="IPR022024">
    <property type="entry name" value="DUF3602"/>
</dbReference>
<feature type="compositionally biased region" description="Polar residues" evidence="1">
    <location>
        <begin position="1151"/>
        <end position="1165"/>
    </location>
</feature>
<dbReference type="EMBL" id="MU002253">
    <property type="protein sequence ID" value="KAF2788049.1"/>
    <property type="molecule type" value="Genomic_DNA"/>
</dbReference>
<feature type="compositionally biased region" description="Polar residues" evidence="1">
    <location>
        <begin position="550"/>
        <end position="561"/>
    </location>
</feature>
<dbReference type="InterPro" id="IPR053203">
    <property type="entry name" value="Cisplatin_resist-associated"/>
</dbReference>
<feature type="region of interest" description="Disordered" evidence="1">
    <location>
        <begin position="135"/>
        <end position="227"/>
    </location>
</feature>
<feature type="compositionally biased region" description="Basic and acidic residues" evidence="1">
    <location>
        <begin position="391"/>
        <end position="400"/>
    </location>
</feature>
<dbReference type="PANTHER" id="PTHR34693:SF5">
    <property type="match status" value="1"/>
</dbReference>
<feature type="region of interest" description="Disordered" evidence="1">
    <location>
        <begin position="1"/>
        <end position="58"/>
    </location>
</feature>
<feature type="region of interest" description="Disordered" evidence="1">
    <location>
        <begin position="768"/>
        <end position="804"/>
    </location>
</feature>
<feature type="domain" description="BAG" evidence="2">
    <location>
        <begin position="1188"/>
        <end position="1253"/>
    </location>
</feature>
<proteinExistence type="predicted"/>
<feature type="compositionally biased region" description="Basic and acidic residues" evidence="1">
    <location>
        <begin position="135"/>
        <end position="158"/>
    </location>
</feature>
<feature type="region of interest" description="Disordered" evidence="1">
    <location>
        <begin position="370"/>
        <end position="561"/>
    </location>
</feature>
<dbReference type="OrthoDB" id="5204833at2759"/>
<feature type="compositionally biased region" description="Low complexity" evidence="1">
    <location>
        <begin position="267"/>
        <end position="278"/>
    </location>
</feature>
<feature type="compositionally biased region" description="Low complexity" evidence="1">
    <location>
        <begin position="36"/>
        <end position="48"/>
    </location>
</feature>
<feature type="compositionally biased region" description="Polar residues" evidence="1">
    <location>
        <begin position="463"/>
        <end position="474"/>
    </location>
</feature>
<dbReference type="InterPro" id="IPR036533">
    <property type="entry name" value="BAG_dom_sf"/>
</dbReference>
<evidence type="ECO:0000256" key="1">
    <source>
        <dbReference type="SAM" id="MobiDB-lite"/>
    </source>
</evidence>
<dbReference type="Pfam" id="PF02179">
    <property type="entry name" value="BAG"/>
    <property type="match status" value="1"/>
</dbReference>
<dbReference type="InterPro" id="IPR003103">
    <property type="entry name" value="BAG_domain"/>
</dbReference>
<dbReference type="PANTHER" id="PTHR34693">
    <property type="entry name" value="PROTEIN PAR32"/>
    <property type="match status" value="1"/>
</dbReference>
<feature type="compositionally biased region" description="Gly residues" evidence="1">
    <location>
        <begin position="1"/>
        <end position="10"/>
    </location>
</feature>
<feature type="region of interest" description="Disordered" evidence="1">
    <location>
        <begin position="1061"/>
        <end position="1165"/>
    </location>
</feature>
<accession>A0A6A6WVC8</accession>
<feature type="compositionally biased region" description="Low complexity" evidence="1">
    <location>
        <begin position="177"/>
        <end position="189"/>
    </location>
</feature>
<organism evidence="3 4">
    <name type="scientific">Melanomma pulvis-pyrius CBS 109.77</name>
    <dbReference type="NCBI Taxonomy" id="1314802"/>
    <lineage>
        <taxon>Eukaryota</taxon>
        <taxon>Fungi</taxon>
        <taxon>Dikarya</taxon>
        <taxon>Ascomycota</taxon>
        <taxon>Pezizomycotina</taxon>
        <taxon>Dothideomycetes</taxon>
        <taxon>Pleosporomycetidae</taxon>
        <taxon>Pleosporales</taxon>
        <taxon>Melanommataceae</taxon>
        <taxon>Melanomma</taxon>
    </lineage>
</organism>
<dbReference type="Gene3D" id="1.20.58.120">
    <property type="entry name" value="BAG domain"/>
    <property type="match status" value="1"/>
</dbReference>
<dbReference type="GO" id="GO:0051087">
    <property type="term" value="F:protein-folding chaperone binding"/>
    <property type="evidence" value="ECO:0007669"/>
    <property type="project" value="InterPro"/>
</dbReference>
<evidence type="ECO:0000313" key="4">
    <source>
        <dbReference type="Proteomes" id="UP000799757"/>
    </source>
</evidence>
<keyword evidence="4" id="KW-1185">Reference proteome</keyword>
<dbReference type="SMART" id="SM00264">
    <property type="entry name" value="BAG"/>
    <property type="match status" value="1"/>
</dbReference>
<protein>
    <recommendedName>
        <fullName evidence="2">BAG domain-containing protein</fullName>
    </recommendedName>
</protein>
<evidence type="ECO:0000259" key="2">
    <source>
        <dbReference type="PROSITE" id="PS51035"/>
    </source>
</evidence>
<feature type="compositionally biased region" description="Basic residues" evidence="1">
    <location>
        <begin position="1100"/>
        <end position="1117"/>
    </location>
</feature>
<feature type="compositionally biased region" description="Basic and acidic residues" evidence="1">
    <location>
        <begin position="21"/>
        <end position="31"/>
    </location>
</feature>
<dbReference type="AlphaFoldDB" id="A0A6A6WVC8"/>
<dbReference type="SUPFAM" id="SSF63491">
    <property type="entry name" value="BAG domain"/>
    <property type="match status" value="1"/>
</dbReference>
<dbReference type="Pfam" id="PF12223">
    <property type="entry name" value="DUF3602"/>
    <property type="match status" value="1"/>
</dbReference>
<sequence length="1253" mass="135807">MPTWGRGGAGNIVSDAQVQEQSKKIAEDLEANRSLASAAAPPATSTPAQDYAHMGRGGAGNWYQPAELEKEGTFVQPTDATAIPTSTKPLVSTPWHPETQELPVARSGRGGAGNFVWKDEEKERLRAIEQEKVKEKVNERVEKDPERLPSVVEGKEPIMKTPQQTPQKAATRPVDNPQSASQLPQSSSAVTPLKQQSSMSKLTGWAARTTTPKNRTPMKPPTTEMHPAHHHASTAKVLDEARWLGFQSLGAHTAPPKATGAVIGPGTPSKTPVPTSTSRVTNFLASPEFRFRFRSPMPDLTPKSSRILKEGHEEDAVTGGRAIFGADEFSAPADVSPQRKTVVAKGKMARFSDVHMAQFKKMDSIANHPSAFRADPNRFRPVNTSLKRSPSKMDLDKPEPAPKVPNKLKRTQSKIDLAEPPPKSPATGLKRTQSKMDVAGATTKIIPPTPLKRTQSKMDMAPPSSNLPRAQSTVRLVPPSRDGRPTTQDGPSAKRFKRIETDDAASTRPASRDGKTAIPTPATPRRQLHSQAGLPRLASRLLTPTRASIARSQSVKTLKSTSIVPSLMRSPSTHALFSPTNIGQTMKAGMREGIRKTSDSLHKVRSILRTPGRKYSDDLEKVAAGTHMSPPPGLDLGKILPRAPATAPAKKHVNFTTSTLERIAHDELGKSPSPMKLRAGSEVPTGAVLYPTLQTSVEYPALPNGDESASPSRRLTFGGATANAPGQFLFKSDKPISFAPVAPGTIRMVRKSDASSLFDGKKRKLDTFEEASDKENSKPAEDTGRSAKKMKMGPIEAPKTPSSVSKLPRHQTFIVASFNTLLDDFKKSFLFFKNHPLLSTSSTPPHTLPEQTDFLSQLHVRVLHFLQQSGVSDFFNHPRFDDPAYITTLAILLAAVFVTMSWFSRSGSGGWGGRFSPFGRPGSAPNNGEVSDADFSYITSEDLAHATGGKDHHRSSSRSAAPEIVDWEDKNPNRETDILLFKNGRTNYPTHFPAQSIQDGTLKIGTVRQQAAKKIGVSDARRIRMFYKGRNLKHDDRTAREEGLRGDGTGSEILCVIGEANSGSMAPGSEGTGVHRAWSDGSDEEDDTEGGDDSAANTGAKKKKSRTRGGRKSKKKSTTASSGANTPGYSNANAAGPEYLPIPSHIPNPRPTSSSANISRTTTPQTPLGKLEALASKFHVEFVPLAVQFMASPPEESSKRNLEYKKLSETILTQILMKLDGVETDGDQEARMRRKELVKEVQGMLNKLDDSVK</sequence>
<name>A0A6A6WVC8_9PLEO</name>
<reference evidence="3" key="1">
    <citation type="journal article" date="2020" name="Stud. Mycol.">
        <title>101 Dothideomycetes genomes: a test case for predicting lifestyles and emergence of pathogens.</title>
        <authorList>
            <person name="Haridas S."/>
            <person name="Albert R."/>
            <person name="Binder M."/>
            <person name="Bloem J."/>
            <person name="Labutti K."/>
            <person name="Salamov A."/>
            <person name="Andreopoulos B."/>
            <person name="Baker S."/>
            <person name="Barry K."/>
            <person name="Bills G."/>
            <person name="Bluhm B."/>
            <person name="Cannon C."/>
            <person name="Castanera R."/>
            <person name="Culley D."/>
            <person name="Daum C."/>
            <person name="Ezra D."/>
            <person name="Gonzalez J."/>
            <person name="Henrissat B."/>
            <person name="Kuo A."/>
            <person name="Liang C."/>
            <person name="Lipzen A."/>
            <person name="Lutzoni F."/>
            <person name="Magnuson J."/>
            <person name="Mondo S."/>
            <person name="Nolan M."/>
            <person name="Ohm R."/>
            <person name="Pangilinan J."/>
            <person name="Park H.-J."/>
            <person name="Ramirez L."/>
            <person name="Alfaro M."/>
            <person name="Sun H."/>
            <person name="Tritt A."/>
            <person name="Yoshinaga Y."/>
            <person name="Zwiers L.-H."/>
            <person name="Turgeon B."/>
            <person name="Goodwin S."/>
            <person name="Spatafora J."/>
            <person name="Crous P."/>
            <person name="Grigoriev I."/>
        </authorList>
    </citation>
    <scope>NUCLEOTIDE SEQUENCE</scope>
    <source>
        <strain evidence="3">CBS 109.77</strain>
    </source>
</reference>
<feature type="region of interest" description="Disordered" evidence="1">
    <location>
        <begin position="256"/>
        <end position="278"/>
    </location>
</feature>
<dbReference type="PROSITE" id="PS51035">
    <property type="entry name" value="BAG"/>
    <property type="match status" value="1"/>
</dbReference>
<feature type="compositionally biased region" description="Acidic residues" evidence="1">
    <location>
        <begin position="1081"/>
        <end position="1092"/>
    </location>
</feature>
<dbReference type="Proteomes" id="UP000799757">
    <property type="component" value="Unassembled WGS sequence"/>
</dbReference>